<evidence type="ECO:0000313" key="5">
    <source>
        <dbReference type="EMBL" id="GBO46428.1"/>
    </source>
</evidence>
<dbReference type="SMART" id="SM00472">
    <property type="entry name" value="MIR"/>
    <property type="match status" value="1"/>
</dbReference>
<evidence type="ECO:0000313" key="6">
    <source>
        <dbReference type="Proteomes" id="UP000499080"/>
    </source>
</evidence>
<keyword evidence="2" id="KW-0677">Repeat</keyword>
<sequence>DPIACGTTIRFEHLQTKKNLHSHHFPSPLSNNQEVSAFGENGEGDTGDHWIVTCSSDNWERSGLVRFKHADTDM</sequence>
<reference evidence="5 6" key="1">
    <citation type="journal article" date="2019" name="Sci. Rep.">
        <title>Orb-weaving spider Araneus ventricosus genome elucidates the spidroin gene catalogue.</title>
        <authorList>
            <person name="Kono N."/>
            <person name="Nakamura H."/>
            <person name="Ohtoshi R."/>
            <person name="Moran D.A.P."/>
            <person name="Shinohara A."/>
            <person name="Yoshida Y."/>
            <person name="Fujiwara M."/>
            <person name="Mori M."/>
            <person name="Tomita M."/>
            <person name="Arakawa K."/>
        </authorList>
    </citation>
    <scope>NUCLEOTIDE SEQUENCE [LARGE SCALE GENOMIC DNA]</scope>
</reference>
<feature type="non-terminal residue" evidence="5">
    <location>
        <position position="1"/>
    </location>
</feature>
<evidence type="ECO:0000256" key="2">
    <source>
        <dbReference type="ARBA" id="ARBA00022737"/>
    </source>
</evidence>
<keyword evidence="1" id="KW-0732">Signal</keyword>
<dbReference type="Gene3D" id="2.80.10.50">
    <property type="match status" value="1"/>
</dbReference>
<keyword evidence="6" id="KW-1185">Reference proteome</keyword>
<dbReference type="AlphaFoldDB" id="A0A4Y2XB41"/>
<protein>
    <submittedName>
        <fullName evidence="5">Stromal cell-derived factor 2-like protein 1</fullName>
    </submittedName>
</protein>
<evidence type="ECO:0000256" key="1">
    <source>
        <dbReference type="ARBA" id="ARBA00022729"/>
    </source>
</evidence>
<feature type="region of interest" description="Disordered" evidence="3">
    <location>
        <begin position="22"/>
        <end position="44"/>
    </location>
</feature>
<dbReference type="Pfam" id="PF02815">
    <property type="entry name" value="MIR"/>
    <property type="match status" value="1"/>
</dbReference>
<dbReference type="Proteomes" id="UP000499080">
    <property type="component" value="Unassembled WGS sequence"/>
</dbReference>
<dbReference type="SUPFAM" id="SSF82109">
    <property type="entry name" value="MIR domain"/>
    <property type="match status" value="1"/>
</dbReference>
<evidence type="ECO:0000259" key="4">
    <source>
        <dbReference type="PROSITE" id="PS50919"/>
    </source>
</evidence>
<accession>A0A4Y2XB41</accession>
<dbReference type="PROSITE" id="PS50919">
    <property type="entry name" value="MIR"/>
    <property type="match status" value="1"/>
</dbReference>
<dbReference type="PANTHER" id="PTHR46809">
    <property type="entry name" value="STROMAL CELL-DERIVED FACTOR 2-LIKE PROTEIN"/>
    <property type="match status" value="1"/>
</dbReference>
<gene>
    <name evidence="5" type="primary">SDF2L1</name>
    <name evidence="5" type="ORF">AVEN_101843_1</name>
</gene>
<dbReference type="InterPro" id="IPR016093">
    <property type="entry name" value="MIR_motif"/>
</dbReference>
<dbReference type="PANTHER" id="PTHR46809:SF2">
    <property type="entry name" value="GH21273P"/>
    <property type="match status" value="1"/>
</dbReference>
<name>A0A4Y2XB41_ARAVE</name>
<feature type="domain" description="MIR" evidence="4">
    <location>
        <begin position="1"/>
        <end position="55"/>
    </location>
</feature>
<dbReference type="EMBL" id="BGPR01074090">
    <property type="protein sequence ID" value="GBO46428.1"/>
    <property type="molecule type" value="Genomic_DNA"/>
</dbReference>
<dbReference type="InterPro" id="IPR036300">
    <property type="entry name" value="MIR_dom_sf"/>
</dbReference>
<evidence type="ECO:0000256" key="3">
    <source>
        <dbReference type="SAM" id="MobiDB-lite"/>
    </source>
</evidence>
<dbReference type="OrthoDB" id="5588846at2759"/>
<comment type="caution">
    <text evidence="5">The sequence shown here is derived from an EMBL/GenBank/DDBJ whole genome shotgun (WGS) entry which is preliminary data.</text>
</comment>
<organism evidence="5 6">
    <name type="scientific">Araneus ventricosus</name>
    <name type="common">Orbweaver spider</name>
    <name type="synonym">Epeira ventricosa</name>
    <dbReference type="NCBI Taxonomy" id="182803"/>
    <lineage>
        <taxon>Eukaryota</taxon>
        <taxon>Metazoa</taxon>
        <taxon>Ecdysozoa</taxon>
        <taxon>Arthropoda</taxon>
        <taxon>Chelicerata</taxon>
        <taxon>Arachnida</taxon>
        <taxon>Araneae</taxon>
        <taxon>Araneomorphae</taxon>
        <taxon>Entelegynae</taxon>
        <taxon>Araneoidea</taxon>
        <taxon>Araneidae</taxon>
        <taxon>Araneus</taxon>
    </lineage>
</organism>
<proteinExistence type="predicted"/>